<protein>
    <submittedName>
        <fullName evidence="1">Uncharacterized protein</fullName>
    </submittedName>
</protein>
<evidence type="ECO:0000313" key="2">
    <source>
        <dbReference type="Proteomes" id="UP001155500"/>
    </source>
</evidence>
<dbReference type="AlphaFoldDB" id="A0A9X4PBL5"/>
<gene>
    <name evidence="1" type="ORF">A6A20_01020</name>
</gene>
<reference evidence="1" key="1">
    <citation type="submission" date="2016-03" db="EMBL/GenBank/DDBJ databases">
        <title>Co-evolution between Pasteurellaceae and their hosts.</title>
        <authorList>
            <person name="Hansen M.J."/>
            <person name="Bojesen A.M."/>
            <person name="Planet P."/>
        </authorList>
    </citation>
    <scope>NUCLEOTIDE SEQUENCE</scope>
    <source>
        <strain evidence="1">146/S8/89</strain>
    </source>
</reference>
<dbReference type="Proteomes" id="UP001155500">
    <property type="component" value="Unassembled WGS sequence"/>
</dbReference>
<dbReference type="EMBL" id="LWID01000001">
    <property type="protein sequence ID" value="MDG6894244.1"/>
    <property type="molecule type" value="Genomic_DNA"/>
</dbReference>
<comment type="caution">
    <text evidence="1">The sequence shown here is derived from an EMBL/GenBank/DDBJ whole genome shotgun (WGS) entry which is preliminary data.</text>
</comment>
<name>A0A9X4PBL5_9PAST</name>
<evidence type="ECO:0000313" key="1">
    <source>
        <dbReference type="EMBL" id="MDG6894244.1"/>
    </source>
</evidence>
<dbReference type="RefSeq" id="WP_279571737.1">
    <property type="nucleotide sequence ID" value="NZ_LWID01000001.1"/>
</dbReference>
<organism evidence="1 2">
    <name type="scientific">Volucribacter amazonae</name>
    <dbReference type="NCBI Taxonomy" id="256731"/>
    <lineage>
        <taxon>Bacteria</taxon>
        <taxon>Pseudomonadati</taxon>
        <taxon>Pseudomonadota</taxon>
        <taxon>Gammaproteobacteria</taxon>
        <taxon>Pasteurellales</taxon>
        <taxon>Pasteurellaceae</taxon>
        <taxon>Volucribacter</taxon>
    </lineage>
</organism>
<sequence>MEIKINFQDMNEVEEVVFKYFESDYVVYDVPNEYIARYEGSYDTETMYIFNGRSTKDIIKDLNLREISHFINSEPFLLYKLMSDYYKEFDEDEDSFYYSYYINFMSLFYILSVSDMLDVKREGDRPFYLVTLLDPNRYIDPYYSYCKWDNVEINELISKFNNTQLYLISELIVYLDKNNICYMSDIAKEFWGYVNKNVL</sequence>
<keyword evidence="2" id="KW-1185">Reference proteome</keyword>
<accession>A0A9X4PBL5</accession>
<proteinExistence type="predicted"/>